<dbReference type="InterPro" id="IPR013249">
    <property type="entry name" value="RNA_pol_sigma70_r4_t2"/>
</dbReference>
<dbReference type="Pfam" id="PF08281">
    <property type="entry name" value="Sigma70_r4_2"/>
    <property type="match status" value="1"/>
</dbReference>
<comment type="caution">
    <text evidence="8">The sequence shown here is derived from an EMBL/GenBank/DDBJ whole genome shotgun (WGS) entry which is preliminary data.</text>
</comment>
<evidence type="ECO:0000313" key="8">
    <source>
        <dbReference type="EMBL" id="MBB6056246.1"/>
    </source>
</evidence>
<dbReference type="InterPro" id="IPR013324">
    <property type="entry name" value="RNA_pol_sigma_r3/r4-like"/>
</dbReference>
<feature type="domain" description="RNA polymerase sigma-70 region 2" evidence="6">
    <location>
        <begin position="17"/>
        <end position="81"/>
    </location>
</feature>
<dbReference type="Gene3D" id="1.10.10.10">
    <property type="entry name" value="Winged helix-like DNA-binding domain superfamily/Winged helix DNA-binding domain"/>
    <property type="match status" value="1"/>
</dbReference>
<evidence type="ECO:0000259" key="7">
    <source>
        <dbReference type="Pfam" id="PF08281"/>
    </source>
</evidence>
<organism evidence="8 9">
    <name type="scientific">Tolumonas osonensis</name>
    <dbReference type="NCBI Taxonomy" id="675874"/>
    <lineage>
        <taxon>Bacteria</taxon>
        <taxon>Pseudomonadati</taxon>
        <taxon>Pseudomonadota</taxon>
        <taxon>Gammaproteobacteria</taxon>
        <taxon>Aeromonadales</taxon>
        <taxon>Aeromonadaceae</taxon>
        <taxon>Tolumonas</taxon>
    </lineage>
</organism>
<keyword evidence="4" id="KW-0238">DNA-binding</keyword>
<dbReference type="Pfam" id="PF04542">
    <property type="entry name" value="Sigma70_r2"/>
    <property type="match status" value="1"/>
</dbReference>
<reference evidence="8 9" key="1">
    <citation type="submission" date="2020-08" db="EMBL/GenBank/DDBJ databases">
        <title>Genomic Encyclopedia of Type Strains, Phase IV (KMG-IV): sequencing the most valuable type-strain genomes for metagenomic binning, comparative biology and taxonomic classification.</title>
        <authorList>
            <person name="Goeker M."/>
        </authorList>
    </citation>
    <scope>NUCLEOTIDE SEQUENCE [LARGE SCALE GENOMIC DNA]</scope>
    <source>
        <strain evidence="8 9">DSM 22975</strain>
    </source>
</reference>
<dbReference type="InterPro" id="IPR036388">
    <property type="entry name" value="WH-like_DNA-bd_sf"/>
</dbReference>
<name>A0A841GHV5_9GAMM</name>
<dbReference type="SUPFAM" id="SSF88659">
    <property type="entry name" value="Sigma3 and sigma4 domains of RNA polymerase sigma factors"/>
    <property type="match status" value="1"/>
</dbReference>
<dbReference type="Gene3D" id="1.10.1740.10">
    <property type="match status" value="1"/>
</dbReference>
<dbReference type="RefSeq" id="WP_188026971.1">
    <property type="nucleotide sequence ID" value="NZ_JACHGR010000007.1"/>
</dbReference>
<comment type="similarity">
    <text evidence="1">Belongs to the sigma-70 factor family. ECF subfamily.</text>
</comment>
<sequence>MSESSAIPPCVLRAWHTNEEELRHWLLRQLADQEQAADSLHDIFLKAIAQGHAFCEISNPRAWFFQVARNYLIDRYRKNTRLVPLPEDLPTEEQMVAVVDDLTQCLPRVLSELSANDSDIIRCCDIEGMPLQTYATGHQLSLSATKSRIQRARKRLRDGLLHSCKVVLDNQGQVCCFTPREK</sequence>
<evidence type="ECO:0000256" key="3">
    <source>
        <dbReference type="ARBA" id="ARBA00023082"/>
    </source>
</evidence>
<evidence type="ECO:0000256" key="2">
    <source>
        <dbReference type="ARBA" id="ARBA00023015"/>
    </source>
</evidence>
<protein>
    <submittedName>
        <fullName evidence="8">RNA polymerase sigma-70 factor (ECF subfamily)</fullName>
    </submittedName>
</protein>
<keyword evidence="5" id="KW-0804">Transcription</keyword>
<dbReference type="SUPFAM" id="SSF88946">
    <property type="entry name" value="Sigma2 domain of RNA polymerase sigma factors"/>
    <property type="match status" value="1"/>
</dbReference>
<evidence type="ECO:0000256" key="1">
    <source>
        <dbReference type="ARBA" id="ARBA00010641"/>
    </source>
</evidence>
<dbReference type="InterPro" id="IPR013325">
    <property type="entry name" value="RNA_pol_sigma_r2"/>
</dbReference>
<gene>
    <name evidence="8" type="ORF">HNR75_002178</name>
</gene>
<evidence type="ECO:0000256" key="5">
    <source>
        <dbReference type="ARBA" id="ARBA00023163"/>
    </source>
</evidence>
<dbReference type="NCBIfam" id="TIGR02937">
    <property type="entry name" value="sigma70-ECF"/>
    <property type="match status" value="1"/>
</dbReference>
<dbReference type="InterPro" id="IPR007627">
    <property type="entry name" value="RNA_pol_sigma70_r2"/>
</dbReference>
<dbReference type="PANTHER" id="PTHR43133:SF8">
    <property type="entry name" value="RNA POLYMERASE SIGMA FACTOR HI_1459-RELATED"/>
    <property type="match status" value="1"/>
</dbReference>
<dbReference type="GO" id="GO:0003677">
    <property type="term" value="F:DNA binding"/>
    <property type="evidence" value="ECO:0007669"/>
    <property type="project" value="UniProtKB-KW"/>
</dbReference>
<keyword evidence="3" id="KW-0731">Sigma factor</keyword>
<accession>A0A841GHV5</accession>
<dbReference type="EMBL" id="JACHGR010000007">
    <property type="protein sequence ID" value="MBB6056246.1"/>
    <property type="molecule type" value="Genomic_DNA"/>
</dbReference>
<proteinExistence type="inferred from homology"/>
<dbReference type="GO" id="GO:0016987">
    <property type="term" value="F:sigma factor activity"/>
    <property type="evidence" value="ECO:0007669"/>
    <property type="project" value="UniProtKB-KW"/>
</dbReference>
<dbReference type="AlphaFoldDB" id="A0A841GHV5"/>
<keyword evidence="9" id="KW-1185">Reference proteome</keyword>
<dbReference type="GO" id="GO:0006352">
    <property type="term" value="P:DNA-templated transcription initiation"/>
    <property type="evidence" value="ECO:0007669"/>
    <property type="project" value="InterPro"/>
</dbReference>
<dbReference type="InterPro" id="IPR039425">
    <property type="entry name" value="RNA_pol_sigma-70-like"/>
</dbReference>
<evidence type="ECO:0000259" key="6">
    <source>
        <dbReference type="Pfam" id="PF04542"/>
    </source>
</evidence>
<feature type="domain" description="RNA polymerase sigma factor 70 region 4 type 2" evidence="7">
    <location>
        <begin position="104"/>
        <end position="156"/>
    </location>
</feature>
<keyword evidence="2" id="KW-0805">Transcription regulation</keyword>
<dbReference type="InterPro" id="IPR014284">
    <property type="entry name" value="RNA_pol_sigma-70_dom"/>
</dbReference>
<dbReference type="PANTHER" id="PTHR43133">
    <property type="entry name" value="RNA POLYMERASE ECF-TYPE SIGMA FACTO"/>
    <property type="match status" value="1"/>
</dbReference>
<evidence type="ECO:0000256" key="4">
    <source>
        <dbReference type="ARBA" id="ARBA00023125"/>
    </source>
</evidence>
<evidence type="ECO:0000313" key="9">
    <source>
        <dbReference type="Proteomes" id="UP000585721"/>
    </source>
</evidence>
<dbReference type="Proteomes" id="UP000585721">
    <property type="component" value="Unassembled WGS sequence"/>
</dbReference>